<dbReference type="KEGG" id="lcf:108886169"/>
<dbReference type="InterPro" id="IPR013761">
    <property type="entry name" value="SAM/pointed_sf"/>
</dbReference>
<dbReference type="GeneID" id="108886169"/>
<name>A0AAJ7V5B0_LATCA</name>
<accession>A0AAJ7V5B0</accession>
<sequence length="840" mass="95944">METPDFVQDKLTEWGLSDFIQRFEDEGIDKETFLCLEDSSTISVLIPKIGPRVKFKKRLKQYLQTLKGKHTDTPEMMDTNTETNSEQEDSSEMEPTFFQWHFESTSTSDTDSGDEMSEEPIYPGATVTQGQGLLAVVLFMLRHHLNSAAVHRDLMALLNFLIHNLVVASKYLSDKIPLSTVFYCQNCQKYMGKNPVDAPCLHCGKMFNRANSTQSGHFFLFASLKDLLKDILMNHGHELLPKTVNCGHDIKDVMDGMIYQNLLKQGRLSADDLTLLWNCDEVPIYSPRYSVWPLQFTINELPYTQRKENVIVAGLWFGPEKPKMNTFLKPFIDECCDLAHNQFQWRDSSGTVHSSKVFSLVCSSDAVARPLLRNCKQFNGEYGCDWCLHPGTVVKKGSGCVRSYPYDEMKQAARSNEMFRDDARQAEKTNAPKNGVKGLSLLSILPLFDIVFGFVPDYMHSVLVGVCKQLMSLWLDPVNSEKPWYVGQQISQMDSRLLRLKPPLDRTRSPRSLQCRNNWKASEWRAFLLFYAIHVLPGILNPLFLEHYFYLMFGIHILLQESISHHDLQLANEYLVYFVVNMKELYGEENVSFNCHQLIHLTESVQNWGPLWATSAFSFERNSGNLRDLLTDTNDNPQHISQRFCIWQHIPRHLTSLVFNQHSDFGETLTKLSPVNDASGSHSPFGKSQHLDLTRSIKLAIEELLNQPVPVKSVEAFDSFTDGNIVYHSTNCEQSDTTDCAVKLKNGSYGEIQLILLLKENCVCTSTCLCKAVPVIVVHLYDIKADALFSNMSTNNASKTIFVRGERTNQPKAFFLEDIRSKCMYVDGWLVPLPNTYERY</sequence>
<dbReference type="Proteomes" id="UP000694890">
    <property type="component" value="Linkage group LG11"/>
</dbReference>
<gene>
    <name evidence="3" type="primary">LOC108886169</name>
</gene>
<protein>
    <submittedName>
        <fullName evidence="3">Uncharacterized protein LOC108886169 isoform X1</fullName>
    </submittedName>
</protein>
<evidence type="ECO:0000313" key="3">
    <source>
        <dbReference type="RefSeq" id="XP_018536375.1"/>
    </source>
</evidence>
<dbReference type="PANTHER" id="PTHR46579">
    <property type="entry name" value="F5/8 TYPE C DOMAIN-CONTAINING PROTEIN-RELATED"/>
    <property type="match status" value="1"/>
</dbReference>
<dbReference type="RefSeq" id="XP_018536375.1">
    <property type="nucleotide sequence ID" value="XM_018680859.2"/>
</dbReference>
<dbReference type="PANTHER" id="PTHR46579:SF1">
    <property type="entry name" value="F5_8 TYPE C DOMAIN-CONTAINING PROTEIN"/>
    <property type="match status" value="1"/>
</dbReference>
<dbReference type="Gene3D" id="1.10.150.50">
    <property type="entry name" value="Transcription Factor, Ets-1"/>
    <property type="match status" value="1"/>
</dbReference>
<organism evidence="2 3">
    <name type="scientific">Lates calcarifer</name>
    <name type="common">Barramundi</name>
    <name type="synonym">Holocentrus calcarifer</name>
    <dbReference type="NCBI Taxonomy" id="8187"/>
    <lineage>
        <taxon>Eukaryota</taxon>
        <taxon>Metazoa</taxon>
        <taxon>Chordata</taxon>
        <taxon>Craniata</taxon>
        <taxon>Vertebrata</taxon>
        <taxon>Euteleostomi</taxon>
        <taxon>Actinopterygii</taxon>
        <taxon>Neopterygii</taxon>
        <taxon>Teleostei</taxon>
        <taxon>Neoteleostei</taxon>
        <taxon>Acanthomorphata</taxon>
        <taxon>Carangaria</taxon>
        <taxon>Carangaria incertae sedis</taxon>
        <taxon>Centropomidae</taxon>
        <taxon>Lates</taxon>
    </lineage>
</organism>
<evidence type="ECO:0000256" key="1">
    <source>
        <dbReference type="SAM" id="MobiDB-lite"/>
    </source>
</evidence>
<feature type="region of interest" description="Disordered" evidence="1">
    <location>
        <begin position="70"/>
        <end position="92"/>
    </location>
</feature>
<proteinExistence type="predicted"/>
<evidence type="ECO:0000313" key="2">
    <source>
        <dbReference type="Proteomes" id="UP000694890"/>
    </source>
</evidence>
<dbReference type="AlphaFoldDB" id="A0AAJ7V5B0"/>
<reference evidence="3" key="1">
    <citation type="submission" date="2025-08" db="UniProtKB">
        <authorList>
            <consortium name="RefSeq"/>
        </authorList>
    </citation>
    <scope>IDENTIFICATION</scope>
    <source>
        <tissue evidence="3">Brain</tissue>
    </source>
</reference>